<dbReference type="EMBL" id="JBIAMX010000003">
    <property type="protein sequence ID" value="MFF0542628.1"/>
    <property type="molecule type" value="Genomic_DNA"/>
</dbReference>
<gene>
    <name evidence="1" type="ORF">ACFYTF_07300</name>
</gene>
<comment type="caution">
    <text evidence="1">The sequence shown here is derived from an EMBL/GenBank/DDBJ whole genome shotgun (WGS) entry which is preliminary data.</text>
</comment>
<keyword evidence="2" id="KW-1185">Reference proteome</keyword>
<dbReference type="Proteomes" id="UP001601444">
    <property type="component" value="Unassembled WGS sequence"/>
</dbReference>
<dbReference type="InterPro" id="IPR024520">
    <property type="entry name" value="DUF3558"/>
</dbReference>
<protein>
    <submittedName>
        <fullName evidence="1">DUF3558 domain-containing protein</fullName>
    </submittedName>
</protein>
<evidence type="ECO:0000313" key="2">
    <source>
        <dbReference type="Proteomes" id="UP001601444"/>
    </source>
</evidence>
<dbReference type="RefSeq" id="WP_387699455.1">
    <property type="nucleotide sequence ID" value="NZ_JBIAMX010000003.1"/>
</dbReference>
<proteinExistence type="predicted"/>
<sequence>MNPQVSDVVGGAMVSATSCARWEVGGTMRSMVGAVVAVGALVLAGCGSSADTQASPTGPSVPDDGIAADVPTGIDPCAIPQDVLTSITPGLHKGVTDDNTSRGKIKWRGCRYLVSEGYSTTVSLANLTLDMLREKHFPGEREDIVNGRVALTTHQASDPTGVEGCTVNLEMKGGSLEFKVENGHGSSPKTKHLNACGIGLTVAEKVAPLIAAGS</sequence>
<dbReference type="Pfam" id="PF12079">
    <property type="entry name" value="DUF3558"/>
    <property type="match status" value="1"/>
</dbReference>
<name>A0ABW6PJU6_9NOCA</name>
<organism evidence="1 2">
    <name type="scientific">Nocardia thailandica</name>
    <dbReference type="NCBI Taxonomy" id="257275"/>
    <lineage>
        <taxon>Bacteria</taxon>
        <taxon>Bacillati</taxon>
        <taxon>Actinomycetota</taxon>
        <taxon>Actinomycetes</taxon>
        <taxon>Mycobacteriales</taxon>
        <taxon>Nocardiaceae</taxon>
        <taxon>Nocardia</taxon>
    </lineage>
</organism>
<evidence type="ECO:0000313" key="1">
    <source>
        <dbReference type="EMBL" id="MFF0542628.1"/>
    </source>
</evidence>
<accession>A0ABW6PJU6</accession>
<reference evidence="1 2" key="1">
    <citation type="submission" date="2024-10" db="EMBL/GenBank/DDBJ databases">
        <title>The Natural Products Discovery Center: Release of the First 8490 Sequenced Strains for Exploring Actinobacteria Biosynthetic Diversity.</title>
        <authorList>
            <person name="Kalkreuter E."/>
            <person name="Kautsar S.A."/>
            <person name="Yang D."/>
            <person name="Bader C.D."/>
            <person name="Teijaro C.N."/>
            <person name="Fluegel L."/>
            <person name="Davis C.M."/>
            <person name="Simpson J.R."/>
            <person name="Lauterbach L."/>
            <person name="Steele A.D."/>
            <person name="Gui C."/>
            <person name="Meng S."/>
            <person name="Li G."/>
            <person name="Viehrig K."/>
            <person name="Ye F."/>
            <person name="Su P."/>
            <person name="Kiefer A.F."/>
            <person name="Nichols A."/>
            <person name="Cepeda A.J."/>
            <person name="Yan W."/>
            <person name="Fan B."/>
            <person name="Jiang Y."/>
            <person name="Adhikari A."/>
            <person name="Zheng C.-J."/>
            <person name="Schuster L."/>
            <person name="Cowan T.M."/>
            <person name="Smanski M.J."/>
            <person name="Chevrette M.G."/>
            <person name="De Carvalho L.P.S."/>
            <person name="Shen B."/>
        </authorList>
    </citation>
    <scope>NUCLEOTIDE SEQUENCE [LARGE SCALE GENOMIC DNA]</scope>
    <source>
        <strain evidence="1 2">NPDC004045</strain>
    </source>
</reference>